<feature type="compositionally biased region" description="Low complexity" evidence="2">
    <location>
        <begin position="584"/>
        <end position="605"/>
    </location>
</feature>
<feature type="domain" description="VWFA" evidence="5">
    <location>
        <begin position="261"/>
        <end position="436"/>
    </location>
</feature>
<feature type="region of interest" description="Disordered" evidence="2">
    <location>
        <begin position="481"/>
        <end position="527"/>
    </location>
</feature>
<keyword evidence="3" id="KW-0472">Membrane</keyword>
<feature type="domain" description="C-type lectin" evidence="4">
    <location>
        <begin position="45"/>
        <end position="159"/>
    </location>
</feature>
<dbReference type="InterPro" id="IPR016187">
    <property type="entry name" value="CTDL_fold"/>
</dbReference>
<evidence type="ECO:0000259" key="5">
    <source>
        <dbReference type="PROSITE" id="PS50234"/>
    </source>
</evidence>
<dbReference type="CDD" id="cd00037">
    <property type="entry name" value="CLECT"/>
    <property type="match status" value="1"/>
</dbReference>
<evidence type="ECO:0000313" key="7">
    <source>
        <dbReference type="Proteomes" id="UP001209878"/>
    </source>
</evidence>
<feature type="region of interest" description="Disordered" evidence="2">
    <location>
        <begin position="584"/>
        <end position="624"/>
    </location>
</feature>
<accession>A0AAD9P140</accession>
<dbReference type="Proteomes" id="UP001209878">
    <property type="component" value="Unassembled WGS sequence"/>
</dbReference>
<protein>
    <submittedName>
        <fullName evidence="6">Uncharacterized protein</fullName>
    </submittedName>
</protein>
<dbReference type="PANTHER" id="PTHR24020">
    <property type="entry name" value="COLLAGEN ALPHA"/>
    <property type="match status" value="1"/>
</dbReference>
<feature type="region of interest" description="Disordered" evidence="2">
    <location>
        <begin position="181"/>
        <end position="202"/>
    </location>
</feature>
<dbReference type="SMART" id="SM00327">
    <property type="entry name" value="VWA"/>
    <property type="match status" value="1"/>
</dbReference>
<dbReference type="PROSITE" id="PS00615">
    <property type="entry name" value="C_TYPE_LECTIN_1"/>
    <property type="match status" value="1"/>
</dbReference>
<dbReference type="SUPFAM" id="SSF53300">
    <property type="entry name" value="vWA-like"/>
    <property type="match status" value="1"/>
</dbReference>
<evidence type="ECO:0000313" key="6">
    <source>
        <dbReference type="EMBL" id="KAK2186045.1"/>
    </source>
</evidence>
<feature type="compositionally biased region" description="Low complexity" evidence="2">
    <location>
        <begin position="181"/>
        <end position="194"/>
    </location>
</feature>
<evidence type="ECO:0000259" key="4">
    <source>
        <dbReference type="PROSITE" id="PS50041"/>
    </source>
</evidence>
<name>A0AAD9P140_RIDPI</name>
<keyword evidence="1" id="KW-1015">Disulfide bond</keyword>
<dbReference type="Pfam" id="PF00092">
    <property type="entry name" value="VWA"/>
    <property type="match status" value="1"/>
</dbReference>
<proteinExistence type="predicted"/>
<dbReference type="PROSITE" id="PS50234">
    <property type="entry name" value="VWFA"/>
    <property type="match status" value="1"/>
</dbReference>
<feature type="transmembrane region" description="Helical" evidence="3">
    <location>
        <begin position="535"/>
        <end position="560"/>
    </location>
</feature>
<dbReference type="Pfam" id="PF00059">
    <property type="entry name" value="Lectin_C"/>
    <property type="match status" value="1"/>
</dbReference>
<dbReference type="InterPro" id="IPR018378">
    <property type="entry name" value="C-type_lectin_CS"/>
</dbReference>
<dbReference type="InterPro" id="IPR050525">
    <property type="entry name" value="ECM_Assembly_Org"/>
</dbReference>
<dbReference type="InterPro" id="IPR016186">
    <property type="entry name" value="C-type_lectin-like/link_sf"/>
</dbReference>
<reference evidence="6" key="1">
    <citation type="journal article" date="2023" name="Mol. Biol. Evol.">
        <title>Third-Generation Sequencing Reveals the Adaptive Role of the Epigenome in Three Deep-Sea Polychaetes.</title>
        <authorList>
            <person name="Perez M."/>
            <person name="Aroh O."/>
            <person name="Sun Y."/>
            <person name="Lan Y."/>
            <person name="Juniper S.K."/>
            <person name="Young C.R."/>
            <person name="Angers B."/>
            <person name="Qian P.Y."/>
        </authorList>
    </citation>
    <scope>NUCLEOTIDE SEQUENCE</scope>
    <source>
        <strain evidence="6">R07B-5</strain>
    </source>
</reference>
<gene>
    <name evidence="6" type="ORF">NP493_204g01001</name>
</gene>
<feature type="compositionally biased region" description="Polar residues" evidence="2">
    <location>
        <begin position="606"/>
        <end position="616"/>
    </location>
</feature>
<dbReference type="SMART" id="SM00034">
    <property type="entry name" value="CLECT"/>
    <property type="match status" value="1"/>
</dbReference>
<feature type="compositionally biased region" description="Polar residues" evidence="2">
    <location>
        <begin position="221"/>
        <end position="246"/>
    </location>
</feature>
<comment type="caution">
    <text evidence="6">The sequence shown here is derived from an EMBL/GenBank/DDBJ whole genome shotgun (WGS) entry which is preliminary data.</text>
</comment>
<organism evidence="6 7">
    <name type="scientific">Ridgeia piscesae</name>
    <name type="common">Tubeworm</name>
    <dbReference type="NCBI Taxonomy" id="27915"/>
    <lineage>
        <taxon>Eukaryota</taxon>
        <taxon>Metazoa</taxon>
        <taxon>Spiralia</taxon>
        <taxon>Lophotrochozoa</taxon>
        <taxon>Annelida</taxon>
        <taxon>Polychaeta</taxon>
        <taxon>Sedentaria</taxon>
        <taxon>Canalipalpata</taxon>
        <taxon>Sabellida</taxon>
        <taxon>Siboglinidae</taxon>
        <taxon>Ridgeia</taxon>
    </lineage>
</organism>
<evidence type="ECO:0000256" key="3">
    <source>
        <dbReference type="SAM" id="Phobius"/>
    </source>
</evidence>
<dbReference type="SUPFAM" id="SSF56436">
    <property type="entry name" value="C-type lectin-like"/>
    <property type="match status" value="1"/>
</dbReference>
<dbReference type="EMBL" id="JAODUO010000214">
    <property type="protein sequence ID" value="KAK2186045.1"/>
    <property type="molecule type" value="Genomic_DNA"/>
</dbReference>
<feature type="region of interest" description="Disordered" evidence="2">
    <location>
        <begin position="221"/>
        <end position="248"/>
    </location>
</feature>
<keyword evidence="3" id="KW-1133">Transmembrane helix</keyword>
<dbReference type="PANTHER" id="PTHR24020:SF84">
    <property type="entry name" value="VWFA DOMAIN-CONTAINING PROTEIN"/>
    <property type="match status" value="1"/>
</dbReference>
<dbReference type="InterPro" id="IPR002035">
    <property type="entry name" value="VWF_A"/>
</dbReference>
<dbReference type="InterPro" id="IPR036465">
    <property type="entry name" value="vWFA_dom_sf"/>
</dbReference>
<evidence type="ECO:0000256" key="1">
    <source>
        <dbReference type="ARBA" id="ARBA00023157"/>
    </source>
</evidence>
<keyword evidence="3" id="KW-0812">Transmembrane</keyword>
<dbReference type="PROSITE" id="PS50041">
    <property type="entry name" value="C_TYPE_LECTIN_2"/>
    <property type="match status" value="1"/>
</dbReference>
<dbReference type="CDD" id="cd01450">
    <property type="entry name" value="vWFA_subfamily_ECM"/>
    <property type="match status" value="1"/>
</dbReference>
<keyword evidence="7" id="KW-1185">Reference proteome</keyword>
<dbReference type="InterPro" id="IPR001304">
    <property type="entry name" value="C-type_lectin-like"/>
</dbReference>
<dbReference type="Gene3D" id="3.40.50.410">
    <property type="entry name" value="von Willebrand factor, type A domain"/>
    <property type="match status" value="1"/>
</dbReference>
<dbReference type="AlphaFoldDB" id="A0AAD9P140"/>
<evidence type="ECO:0000256" key="2">
    <source>
        <dbReference type="SAM" id="MobiDB-lite"/>
    </source>
</evidence>
<feature type="compositionally biased region" description="Low complexity" evidence="2">
    <location>
        <begin position="481"/>
        <end position="494"/>
    </location>
</feature>
<dbReference type="Gene3D" id="3.10.100.10">
    <property type="entry name" value="Mannose-Binding Protein A, subunit A"/>
    <property type="match status" value="1"/>
</dbReference>
<sequence>MVVPYSGFVWQDMPCAFSVGYVCETDVGTKLCAEGSSHYDEVLVVGRRCFLVKNTEVSWFLAREICEKAGAKLATIDRQEIQDRLTRASPGTNAMVNGYWVGLRRVEWTWISGDEIEYPYWESSQPSRHGSCVRMEKFDSETYLWGNWNCLEQLRYVCELDISDETPTIITEATSMMTSVTTSDTRVSSTATSRKTYHSTSRHVTLKSTSPVPVTTAVRTKTPVATSPKSTSPVPVTTIGSSQTESPPAREVFPRACRYIDIAVILDVSGSETNSAKAVSFIASLFTQYNVSSGCVRVSVMTTSSANSGGILFHLNSHNDTDALLGDIRGLSWNDQSDSVFTELRAARRDVFTSANGDRRAATNIIVLVTDGDSPEGYSGDEVVQALKENITVVVVAVDCNAPVRNHLAAITSAPSEKHLIDVDSFESLPNALGRLSKLILFYSSEGPFYDSYTRSNVVDGTTTLAQRTTRNIPVTPTVTAADATNDTSSSTTVGRSNGANKSVDDDVTWRPPEVSMSPPGATPNSVTGGRMGPYPVLAISLAFAGVVIAAAVIIFVMVVRRKKRSTKYTHYGGQFRAAVVATSPKLSRSPSSPSSTASQSSDNSRFNLDNVTTPWGTMGSWRKSTKSTCRPSVGACLPNSDQPPNTLFYNCWSIPADNNVSSANTR</sequence>